<evidence type="ECO:0000259" key="10">
    <source>
        <dbReference type="PROSITE" id="PS50110"/>
    </source>
</evidence>
<dbReference type="PRINTS" id="PR00032">
    <property type="entry name" value="HTHARAC"/>
</dbReference>
<dbReference type="Pfam" id="PF00072">
    <property type="entry name" value="Response_reg"/>
    <property type="match status" value="1"/>
</dbReference>
<dbReference type="PROSITE" id="PS01124">
    <property type="entry name" value="HTH_ARAC_FAMILY_2"/>
    <property type="match status" value="1"/>
</dbReference>
<keyword evidence="12" id="KW-1185">Reference proteome</keyword>
<dbReference type="AlphaFoldDB" id="A0A6C0G371"/>
<dbReference type="InterPro" id="IPR051552">
    <property type="entry name" value="HptR"/>
</dbReference>
<evidence type="ECO:0000256" key="7">
    <source>
        <dbReference type="ARBA" id="ARBA00023163"/>
    </source>
</evidence>
<evidence type="ECO:0000259" key="9">
    <source>
        <dbReference type="PROSITE" id="PS01124"/>
    </source>
</evidence>
<evidence type="ECO:0000256" key="3">
    <source>
        <dbReference type="ARBA" id="ARBA00022553"/>
    </source>
</evidence>
<dbReference type="PANTHER" id="PTHR42713">
    <property type="entry name" value="HISTIDINE KINASE-RELATED"/>
    <property type="match status" value="1"/>
</dbReference>
<dbReference type="GO" id="GO:0005737">
    <property type="term" value="C:cytoplasm"/>
    <property type="evidence" value="ECO:0007669"/>
    <property type="project" value="UniProtKB-SubCell"/>
</dbReference>
<feature type="domain" description="Response regulatory" evidence="10">
    <location>
        <begin position="2"/>
        <end position="119"/>
    </location>
</feature>
<dbReference type="InterPro" id="IPR018062">
    <property type="entry name" value="HTH_AraC-typ_CS"/>
</dbReference>
<dbReference type="InterPro" id="IPR011006">
    <property type="entry name" value="CheY-like_superfamily"/>
</dbReference>
<evidence type="ECO:0000256" key="4">
    <source>
        <dbReference type="ARBA" id="ARBA00023012"/>
    </source>
</evidence>
<dbReference type="Proteomes" id="UP000476064">
    <property type="component" value="Chromosome"/>
</dbReference>
<dbReference type="InterPro" id="IPR020449">
    <property type="entry name" value="Tscrpt_reg_AraC-type_HTH"/>
</dbReference>
<feature type="domain" description="HTH araC/xylS-type" evidence="9">
    <location>
        <begin position="437"/>
        <end position="533"/>
    </location>
</feature>
<dbReference type="Gene3D" id="3.40.50.2300">
    <property type="match status" value="1"/>
</dbReference>
<accession>A0A6C0G371</accession>
<keyword evidence="2" id="KW-0963">Cytoplasm</keyword>
<dbReference type="PROSITE" id="PS00041">
    <property type="entry name" value="HTH_ARAC_FAMILY_1"/>
    <property type="match status" value="1"/>
</dbReference>
<dbReference type="GO" id="GO:0003700">
    <property type="term" value="F:DNA-binding transcription factor activity"/>
    <property type="evidence" value="ECO:0007669"/>
    <property type="project" value="InterPro"/>
</dbReference>
<keyword evidence="7" id="KW-0804">Transcription</keyword>
<dbReference type="GO" id="GO:0043565">
    <property type="term" value="F:sequence-specific DNA binding"/>
    <property type="evidence" value="ECO:0007669"/>
    <property type="project" value="InterPro"/>
</dbReference>
<dbReference type="RefSeq" id="WP_162358866.1">
    <property type="nucleotide sequence ID" value="NZ_CP048209.1"/>
</dbReference>
<keyword evidence="6" id="KW-0238">DNA-binding</keyword>
<gene>
    <name evidence="11" type="ORF">GXP70_22245</name>
</gene>
<dbReference type="PANTHER" id="PTHR42713:SF3">
    <property type="entry name" value="TRANSCRIPTIONAL REGULATORY PROTEIN HPTR"/>
    <property type="match status" value="1"/>
</dbReference>
<dbReference type="InterPro" id="IPR009057">
    <property type="entry name" value="Homeodomain-like_sf"/>
</dbReference>
<evidence type="ECO:0000313" key="12">
    <source>
        <dbReference type="Proteomes" id="UP000476064"/>
    </source>
</evidence>
<evidence type="ECO:0000256" key="1">
    <source>
        <dbReference type="ARBA" id="ARBA00004496"/>
    </source>
</evidence>
<dbReference type="CDD" id="cd17536">
    <property type="entry name" value="REC_YesN-like"/>
    <property type="match status" value="1"/>
</dbReference>
<dbReference type="Pfam" id="PF17853">
    <property type="entry name" value="GGDEF_2"/>
    <property type="match status" value="1"/>
</dbReference>
<dbReference type="KEGG" id="plyc:GXP70_22245"/>
<comment type="subcellular location">
    <subcellularLocation>
        <location evidence="1">Cytoplasm</location>
    </subcellularLocation>
</comment>
<reference evidence="11 12" key="1">
    <citation type="submission" date="2020-01" db="EMBL/GenBank/DDBJ databases">
        <title>Paenibacillus sp. nov., isolated from tomato rhizosphere.</title>
        <authorList>
            <person name="Weon H.-Y."/>
            <person name="Lee S.A."/>
        </authorList>
    </citation>
    <scope>NUCLEOTIDE SEQUENCE [LARGE SCALE GENOMIC DNA]</scope>
    <source>
        <strain evidence="11 12">12200R-189</strain>
    </source>
</reference>
<sequence length="533" mass="60164">MDLMIVEDELRLLNSLANNIPWEAHAVDVVALASDGNEALAVFERKQPDIVIMDIVMPEQDGLSLSRQILRRVPDTRIIILSGHDDFQYAQRAVEIGVFKYLLKPAGDEEILKAVTEAAESTRQLREARLRLEDLQTRWTLHLPRLREDFLRNWVSGKLEEDEIERHVRQLSLDLETGCPYCAAVAEIDPPLRSEARSEADEMPMLQFTLYSIACEWLRSEACTVFQAHGGATVLIFKGAAGESELELLQRTNQAVAKLVSGAQEGLKVTTSSAGIGLAAGRESVPVSYKQARKALQERAVLGHGIVIPYREQPKESRAAFEFQRDLEKRVLIALEAGDRAEAAAGITSIVGDQVSSLDTLRNFQEYMLYLQSLLTRIIHAQGWSVLDVLGEDTMYLRTPEAVQTRQQMRDWSGRMIDKIVGYAEAERKSGTHRLIRNVQAMVEASMDQDVTLHTVADRLYVNSSYLSRLFKKETGRPFSDYVLEQKMNKARELLQTGLKVSDAARMTGYMDTSYFIKLFRKFWGVTPGELKR</sequence>
<dbReference type="PROSITE" id="PS50110">
    <property type="entry name" value="RESPONSE_REGULATORY"/>
    <property type="match status" value="1"/>
</dbReference>
<evidence type="ECO:0000256" key="8">
    <source>
        <dbReference type="PROSITE-ProRule" id="PRU00169"/>
    </source>
</evidence>
<proteinExistence type="predicted"/>
<dbReference type="InterPro" id="IPR001789">
    <property type="entry name" value="Sig_transdc_resp-reg_receiver"/>
</dbReference>
<evidence type="ECO:0000256" key="6">
    <source>
        <dbReference type="ARBA" id="ARBA00023125"/>
    </source>
</evidence>
<feature type="modified residue" description="4-aspartylphosphate" evidence="8">
    <location>
        <position position="54"/>
    </location>
</feature>
<dbReference type="GO" id="GO:0000160">
    <property type="term" value="P:phosphorelay signal transduction system"/>
    <property type="evidence" value="ECO:0007669"/>
    <property type="project" value="UniProtKB-KW"/>
</dbReference>
<keyword evidence="4" id="KW-0902">Two-component regulatory system</keyword>
<organism evidence="11 12">
    <name type="scientific">Paenibacillus lycopersici</name>
    <dbReference type="NCBI Taxonomy" id="2704462"/>
    <lineage>
        <taxon>Bacteria</taxon>
        <taxon>Bacillati</taxon>
        <taxon>Bacillota</taxon>
        <taxon>Bacilli</taxon>
        <taxon>Bacillales</taxon>
        <taxon>Paenibacillaceae</taxon>
        <taxon>Paenibacillus</taxon>
    </lineage>
</organism>
<dbReference type="EMBL" id="CP048209">
    <property type="protein sequence ID" value="QHT62433.1"/>
    <property type="molecule type" value="Genomic_DNA"/>
</dbReference>
<evidence type="ECO:0000256" key="5">
    <source>
        <dbReference type="ARBA" id="ARBA00023015"/>
    </source>
</evidence>
<dbReference type="SMART" id="SM00448">
    <property type="entry name" value="REC"/>
    <property type="match status" value="1"/>
</dbReference>
<dbReference type="InterPro" id="IPR018060">
    <property type="entry name" value="HTH_AraC"/>
</dbReference>
<keyword evidence="3 8" id="KW-0597">Phosphoprotein</keyword>
<dbReference type="SUPFAM" id="SSF46689">
    <property type="entry name" value="Homeodomain-like"/>
    <property type="match status" value="2"/>
</dbReference>
<name>A0A6C0G371_9BACL</name>
<dbReference type="SMART" id="SM00342">
    <property type="entry name" value="HTH_ARAC"/>
    <property type="match status" value="1"/>
</dbReference>
<evidence type="ECO:0000256" key="2">
    <source>
        <dbReference type="ARBA" id="ARBA00022490"/>
    </source>
</evidence>
<protein>
    <submittedName>
        <fullName evidence="11">Response regulator</fullName>
    </submittedName>
</protein>
<evidence type="ECO:0000313" key="11">
    <source>
        <dbReference type="EMBL" id="QHT62433.1"/>
    </source>
</evidence>
<dbReference type="SUPFAM" id="SSF52172">
    <property type="entry name" value="CheY-like"/>
    <property type="match status" value="1"/>
</dbReference>
<dbReference type="InterPro" id="IPR041522">
    <property type="entry name" value="CdaR_GGDEF"/>
</dbReference>
<keyword evidence="5" id="KW-0805">Transcription regulation</keyword>
<dbReference type="Pfam" id="PF12833">
    <property type="entry name" value="HTH_18"/>
    <property type="match status" value="1"/>
</dbReference>
<dbReference type="Gene3D" id="1.10.10.60">
    <property type="entry name" value="Homeodomain-like"/>
    <property type="match status" value="2"/>
</dbReference>